<evidence type="ECO:0000256" key="6">
    <source>
        <dbReference type="ARBA" id="ARBA00023315"/>
    </source>
</evidence>
<dbReference type="Pfam" id="PF00814">
    <property type="entry name" value="TsaD"/>
    <property type="match status" value="1"/>
</dbReference>
<proteinExistence type="predicted"/>
<dbReference type="GO" id="GO:0046872">
    <property type="term" value="F:metal ion binding"/>
    <property type="evidence" value="ECO:0007669"/>
    <property type="project" value="UniProtKB-KW"/>
</dbReference>
<evidence type="ECO:0000259" key="8">
    <source>
        <dbReference type="Pfam" id="PF00814"/>
    </source>
</evidence>
<name>A0A1M5Q4X2_9FIRM</name>
<evidence type="ECO:0000256" key="7">
    <source>
        <dbReference type="ARBA" id="ARBA00048117"/>
    </source>
</evidence>
<dbReference type="Proteomes" id="UP000242520">
    <property type="component" value="Unassembled WGS sequence"/>
</dbReference>
<keyword evidence="5" id="KW-0408">Iron</keyword>
<evidence type="ECO:0000256" key="3">
    <source>
        <dbReference type="ARBA" id="ARBA00022694"/>
    </source>
</evidence>
<dbReference type="Gene3D" id="3.30.420.40">
    <property type="match status" value="2"/>
</dbReference>
<dbReference type="PANTHER" id="PTHR11735">
    <property type="entry name" value="TRNA N6-ADENOSINE THREONYLCARBAMOYLTRANSFERASE"/>
    <property type="match status" value="1"/>
</dbReference>
<dbReference type="GO" id="GO:0061711">
    <property type="term" value="F:tRNA N(6)-L-threonylcarbamoyladenine synthase activity"/>
    <property type="evidence" value="ECO:0007669"/>
    <property type="project" value="UniProtKB-EC"/>
</dbReference>
<dbReference type="OrthoDB" id="1675500at2"/>
<dbReference type="AlphaFoldDB" id="A0A1M5Q4X2"/>
<sequence length="329" mass="36745">MKFKNKIIIGIDTSCYTTSIAAINLEKELILSDKKMLSVKKGNKGLRQSDAFFQHVNNLGDMFENIKTKIKDFEIVGICVSSRPRPVDGSYMPVFNCGYKFAKALSGVLNVSLYETTHQEGHIEAAFFDTRMNKSKFLCVHMSGGTTEILLVNRELNGYSLEIIGGTKDISVGQLIDRVGVRLEYSFPCGIYLDENAVNFNEEVEKLKISSEKGFMNFSGVETKIYSLIKDYSKEYISKLTLNVVSDSLLKALVYLSKKYNLKDILFVGGVSSSKYVSLNLSENLKQYNINTYFTRPDCAKDNAIGVSIIGLNNFLGGIKNEIKSSFGK</sequence>
<dbReference type="SUPFAM" id="SSF53067">
    <property type="entry name" value="Actin-like ATPase domain"/>
    <property type="match status" value="1"/>
</dbReference>
<reference evidence="10" key="1">
    <citation type="submission" date="2016-11" db="EMBL/GenBank/DDBJ databases">
        <authorList>
            <person name="Varghese N."/>
            <person name="Submissions S."/>
        </authorList>
    </citation>
    <scope>NUCLEOTIDE SEQUENCE [LARGE SCALE GENOMIC DNA]</scope>
    <source>
        <strain evidence="10">DSM 15285</strain>
    </source>
</reference>
<keyword evidence="2" id="KW-0808">Transferase</keyword>
<accession>A0A1M5Q4X2</accession>
<evidence type="ECO:0000256" key="5">
    <source>
        <dbReference type="ARBA" id="ARBA00023004"/>
    </source>
</evidence>
<dbReference type="RefSeq" id="WP_072723836.1">
    <property type="nucleotide sequence ID" value="NZ_FQXH01000007.1"/>
</dbReference>
<organism evidence="9 10">
    <name type="scientific">Tepidibacter thalassicus DSM 15285</name>
    <dbReference type="NCBI Taxonomy" id="1123350"/>
    <lineage>
        <taxon>Bacteria</taxon>
        <taxon>Bacillati</taxon>
        <taxon>Bacillota</taxon>
        <taxon>Clostridia</taxon>
        <taxon>Peptostreptococcales</taxon>
        <taxon>Peptostreptococcaceae</taxon>
        <taxon>Tepidibacter</taxon>
    </lineage>
</organism>
<evidence type="ECO:0000313" key="9">
    <source>
        <dbReference type="EMBL" id="SHH08799.1"/>
    </source>
</evidence>
<evidence type="ECO:0000313" key="10">
    <source>
        <dbReference type="Proteomes" id="UP000242520"/>
    </source>
</evidence>
<dbReference type="GO" id="GO:0008033">
    <property type="term" value="P:tRNA processing"/>
    <property type="evidence" value="ECO:0007669"/>
    <property type="project" value="UniProtKB-KW"/>
</dbReference>
<gene>
    <name evidence="9" type="ORF">SAMN02744040_00784</name>
</gene>
<evidence type="ECO:0000256" key="1">
    <source>
        <dbReference type="ARBA" id="ARBA00012156"/>
    </source>
</evidence>
<keyword evidence="6" id="KW-0012">Acyltransferase</keyword>
<dbReference type="PRINTS" id="PR00789">
    <property type="entry name" value="OSIALOPTASE"/>
</dbReference>
<feature type="domain" description="Gcp-like" evidence="8">
    <location>
        <begin position="52"/>
        <end position="305"/>
    </location>
</feature>
<keyword evidence="4" id="KW-0479">Metal-binding</keyword>
<dbReference type="EC" id="2.3.1.234" evidence="1"/>
<dbReference type="STRING" id="1123350.SAMN02744040_00784"/>
<evidence type="ECO:0000256" key="2">
    <source>
        <dbReference type="ARBA" id="ARBA00022679"/>
    </source>
</evidence>
<keyword evidence="10" id="KW-1185">Reference proteome</keyword>
<dbReference type="InterPro" id="IPR017861">
    <property type="entry name" value="KAE1/TsaD"/>
</dbReference>
<keyword evidence="3" id="KW-0819">tRNA processing</keyword>
<comment type="catalytic activity">
    <reaction evidence="7">
        <text>L-threonylcarbamoyladenylate + adenosine(37) in tRNA = N(6)-L-threonylcarbamoyladenosine(37) in tRNA + AMP + H(+)</text>
        <dbReference type="Rhea" id="RHEA:37059"/>
        <dbReference type="Rhea" id="RHEA-COMP:10162"/>
        <dbReference type="Rhea" id="RHEA-COMP:10163"/>
        <dbReference type="ChEBI" id="CHEBI:15378"/>
        <dbReference type="ChEBI" id="CHEBI:73682"/>
        <dbReference type="ChEBI" id="CHEBI:74411"/>
        <dbReference type="ChEBI" id="CHEBI:74418"/>
        <dbReference type="ChEBI" id="CHEBI:456215"/>
        <dbReference type="EC" id="2.3.1.234"/>
    </reaction>
</comment>
<dbReference type="PANTHER" id="PTHR11735:SF6">
    <property type="entry name" value="TRNA N6-ADENOSINE THREONYLCARBAMOYLTRANSFERASE, MITOCHONDRIAL"/>
    <property type="match status" value="1"/>
</dbReference>
<evidence type="ECO:0000256" key="4">
    <source>
        <dbReference type="ARBA" id="ARBA00022723"/>
    </source>
</evidence>
<dbReference type="InterPro" id="IPR000905">
    <property type="entry name" value="Gcp-like_dom"/>
</dbReference>
<dbReference type="InterPro" id="IPR043129">
    <property type="entry name" value="ATPase_NBD"/>
</dbReference>
<protein>
    <recommendedName>
        <fullName evidence="1">N(6)-L-threonylcarbamoyladenine synthase</fullName>
        <ecNumber evidence="1">2.3.1.234</ecNumber>
    </recommendedName>
</protein>
<dbReference type="EMBL" id="FQXH01000007">
    <property type="protein sequence ID" value="SHH08799.1"/>
    <property type="molecule type" value="Genomic_DNA"/>
</dbReference>